<dbReference type="RefSeq" id="WP_261673587.1">
    <property type="nucleotide sequence ID" value="NZ_JARUJP010000059.1"/>
</dbReference>
<accession>A0ABU4JYG5</accession>
<protein>
    <submittedName>
        <fullName evidence="1">Uncharacterized protein</fullName>
    </submittedName>
</protein>
<comment type="caution">
    <text evidence="1">The sequence shown here is derived from an EMBL/GenBank/DDBJ whole genome shotgun (WGS) entry which is preliminary data.</text>
</comment>
<evidence type="ECO:0000313" key="1">
    <source>
        <dbReference type="EMBL" id="MDW8803190.1"/>
    </source>
</evidence>
<proteinExistence type="predicted"/>
<organism evidence="1 2">
    <name type="scientific">Clostridium tanneri</name>
    <dbReference type="NCBI Taxonomy" id="3037988"/>
    <lineage>
        <taxon>Bacteria</taxon>
        <taxon>Bacillati</taxon>
        <taxon>Bacillota</taxon>
        <taxon>Clostridia</taxon>
        <taxon>Eubacteriales</taxon>
        <taxon>Clostridiaceae</taxon>
        <taxon>Clostridium</taxon>
    </lineage>
</organism>
<sequence>MIIVENKTKFIRARLWTDELPELKYNTIEVLKVDIETVNAENWQQKYLGLELSLSRNSSNYALLGVKYVPSKEKVLKVKVNVGMSNDVILKNNIAQEIDEVHVGIPKEYAAPIINYIQENINKINIPPGTLLFNTGAHGYIGSSQTVFLLSTKILINMIHKDLKSIYEDDLIKVIDESIK</sequence>
<reference evidence="1 2" key="1">
    <citation type="submission" date="2023-04" db="EMBL/GenBank/DDBJ databases">
        <title>Clostridium tannerae sp. nov., isolated from the fecal material of an alpaca.</title>
        <authorList>
            <person name="Miller S."/>
            <person name="Hendry M."/>
            <person name="King J."/>
            <person name="Sankaranarayanan K."/>
            <person name="Lawson P.A."/>
        </authorList>
    </citation>
    <scope>NUCLEOTIDE SEQUENCE [LARGE SCALE GENOMIC DNA]</scope>
    <source>
        <strain evidence="1 2">A1-XYC3</strain>
    </source>
</reference>
<evidence type="ECO:0000313" key="2">
    <source>
        <dbReference type="Proteomes" id="UP001281656"/>
    </source>
</evidence>
<gene>
    <name evidence="1" type="ORF">P8V03_18850</name>
</gene>
<dbReference type="Proteomes" id="UP001281656">
    <property type="component" value="Unassembled WGS sequence"/>
</dbReference>
<dbReference type="EMBL" id="JARUJP010000059">
    <property type="protein sequence ID" value="MDW8803190.1"/>
    <property type="molecule type" value="Genomic_DNA"/>
</dbReference>
<keyword evidence="2" id="KW-1185">Reference proteome</keyword>
<name>A0ABU4JYG5_9CLOT</name>